<dbReference type="PROSITE" id="PS50056">
    <property type="entry name" value="TYR_PHOSPHATASE_2"/>
    <property type="match status" value="1"/>
</dbReference>
<dbReference type="InterPro" id="IPR000242">
    <property type="entry name" value="PTP_cat"/>
</dbReference>
<keyword evidence="2" id="KW-0597">Phosphoprotein</keyword>
<feature type="domain" description="Tyrosine specific protein phosphatases" evidence="15">
    <location>
        <begin position="716"/>
        <end position="788"/>
    </location>
</feature>
<keyword evidence="8 17" id="KW-0675">Receptor</keyword>
<dbReference type="GO" id="GO:0045202">
    <property type="term" value="C:synapse"/>
    <property type="evidence" value="ECO:0007669"/>
    <property type="project" value="UniProtKB-SubCell"/>
</dbReference>
<dbReference type="Proteomes" id="UP000515208">
    <property type="component" value="Unplaced"/>
</dbReference>
<evidence type="ECO:0000259" key="14">
    <source>
        <dbReference type="PROSITE" id="PS50055"/>
    </source>
</evidence>
<dbReference type="KEGG" id="bbis:104980584"/>
<dbReference type="InterPro" id="IPR029021">
    <property type="entry name" value="Prot-tyrosine_phosphatase-like"/>
</dbReference>
<dbReference type="GO" id="GO:0051046">
    <property type="term" value="P:regulation of secretion"/>
    <property type="evidence" value="ECO:0007669"/>
    <property type="project" value="TreeGrafter"/>
</dbReference>
<dbReference type="Gene3D" id="3.90.190.10">
    <property type="entry name" value="Protein tyrosine phosphatase superfamily"/>
    <property type="match status" value="1"/>
</dbReference>
<dbReference type="RefSeq" id="XP_010827654.1">
    <property type="nucleotide sequence ID" value="XM_010829352.1"/>
</dbReference>
<feature type="transmembrane region" description="Helical" evidence="13">
    <location>
        <begin position="407"/>
        <end position="431"/>
    </location>
</feature>
<evidence type="ECO:0000256" key="7">
    <source>
        <dbReference type="ARBA" id="ARBA00023136"/>
    </source>
</evidence>
<keyword evidence="4" id="KW-0732">Signal</keyword>
<evidence type="ECO:0000256" key="8">
    <source>
        <dbReference type="ARBA" id="ARBA00023170"/>
    </source>
</evidence>
<evidence type="ECO:0000256" key="2">
    <source>
        <dbReference type="ARBA" id="ARBA00022553"/>
    </source>
</evidence>
<dbReference type="PRINTS" id="PR00700">
    <property type="entry name" value="PRTYPHPHTASE"/>
</dbReference>
<evidence type="ECO:0000256" key="5">
    <source>
        <dbReference type="ARBA" id="ARBA00022989"/>
    </source>
</evidence>
<organism evidence="16 17">
    <name type="scientific">Bison bison bison</name>
    <name type="common">North American plains bison</name>
    <dbReference type="NCBI Taxonomy" id="43346"/>
    <lineage>
        <taxon>Eukaryota</taxon>
        <taxon>Metazoa</taxon>
        <taxon>Chordata</taxon>
        <taxon>Craniata</taxon>
        <taxon>Vertebrata</taxon>
        <taxon>Euteleostomi</taxon>
        <taxon>Mammalia</taxon>
        <taxon>Eutheria</taxon>
        <taxon>Laurasiatheria</taxon>
        <taxon>Artiodactyla</taxon>
        <taxon>Ruminantia</taxon>
        <taxon>Pecora</taxon>
        <taxon>Bovidae</taxon>
        <taxon>Bovinae</taxon>
        <taxon>Bison</taxon>
    </lineage>
</organism>
<feature type="compositionally biased region" description="Basic and acidic residues" evidence="12">
    <location>
        <begin position="222"/>
        <end position="233"/>
    </location>
</feature>
<feature type="domain" description="Tyrosine-protein phosphatase" evidence="14">
    <location>
        <begin position="537"/>
        <end position="797"/>
    </location>
</feature>
<evidence type="ECO:0000256" key="10">
    <source>
        <dbReference type="ARBA" id="ARBA00023329"/>
    </source>
</evidence>
<dbReference type="PROSITE" id="PS00383">
    <property type="entry name" value="TYR_PHOSPHATASE_1"/>
    <property type="match status" value="1"/>
</dbReference>
<feature type="compositionally biased region" description="Low complexity" evidence="12">
    <location>
        <begin position="497"/>
        <end position="510"/>
    </location>
</feature>
<dbReference type="AlphaFoldDB" id="A0A6P3GLK7"/>
<dbReference type="InterPro" id="IPR000387">
    <property type="entry name" value="Tyr_Pase_dom"/>
</dbReference>
<dbReference type="InterPro" id="IPR038112">
    <property type="entry name" value="Receptor_IA-2_ectodomain_sf"/>
</dbReference>
<evidence type="ECO:0000313" key="17">
    <source>
        <dbReference type="RefSeq" id="XP_010827654.1"/>
    </source>
</evidence>
<dbReference type="InterPro" id="IPR033522">
    <property type="entry name" value="IA-2/IA-2_beta"/>
</dbReference>
<reference evidence="17" key="1">
    <citation type="submission" date="2025-08" db="UniProtKB">
        <authorList>
            <consortium name="RefSeq"/>
        </authorList>
    </citation>
    <scope>IDENTIFICATION</scope>
    <source>
        <tissue evidence="17">Blood</tissue>
    </source>
</reference>
<dbReference type="InterPro" id="IPR016130">
    <property type="entry name" value="Tyr_Pase_AS"/>
</dbReference>
<dbReference type="InterPro" id="IPR021613">
    <property type="entry name" value="Receptor_IA-2_dom"/>
</dbReference>
<dbReference type="PROSITE" id="PS50055">
    <property type="entry name" value="TYR_PHOSPHATASE_PTP"/>
    <property type="match status" value="1"/>
</dbReference>
<keyword evidence="10" id="KW-0968">Cytoplasmic vesicle</keyword>
<dbReference type="GO" id="GO:0030658">
    <property type="term" value="C:transport vesicle membrane"/>
    <property type="evidence" value="ECO:0007669"/>
    <property type="project" value="UniProtKB-SubCell"/>
</dbReference>
<dbReference type="PANTHER" id="PTHR46106:SF5">
    <property type="entry name" value="RECEPTOR-TYPE TYROSINE-PROTEIN PHOSPHATASE N2"/>
    <property type="match status" value="1"/>
</dbReference>
<dbReference type="PANTHER" id="PTHR46106">
    <property type="entry name" value="IA-2 PROTEIN TYROSINE PHOSPHATASE, ISOFORM C"/>
    <property type="match status" value="1"/>
</dbReference>
<keyword evidence="7 13" id="KW-0472">Membrane</keyword>
<dbReference type="OrthoDB" id="9880441at2759"/>
<dbReference type="Pfam" id="PF11548">
    <property type="entry name" value="Receptor_IA-2"/>
    <property type="match status" value="1"/>
</dbReference>
<keyword evidence="5 13" id="KW-1133">Transmembrane helix</keyword>
<evidence type="ECO:0000256" key="11">
    <source>
        <dbReference type="ARBA" id="ARBA00034103"/>
    </source>
</evidence>
<proteinExistence type="predicted"/>
<dbReference type="FunFam" id="3.90.190.10:FF:000017">
    <property type="entry name" value="receptor-type tyrosine-protein phosphatase-like N isoform X2"/>
    <property type="match status" value="1"/>
</dbReference>
<dbReference type="InterPro" id="IPR003595">
    <property type="entry name" value="Tyr_Pase_cat"/>
</dbReference>
<comment type="subcellular location">
    <subcellularLocation>
        <location evidence="1">Cytoplasmic vesicle</location>
        <location evidence="1">Secretory vesicle membrane</location>
        <topology evidence="1">Single-pass type I membrane protein</topology>
    </subcellularLocation>
    <subcellularLocation>
        <location evidence="11">Synapse</location>
    </subcellularLocation>
</comment>
<evidence type="ECO:0000256" key="13">
    <source>
        <dbReference type="SAM" id="Phobius"/>
    </source>
</evidence>
<dbReference type="Pfam" id="PF00102">
    <property type="entry name" value="Y_phosphatase"/>
    <property type="match status" value="1"/>
</dbReference>
<feature type="region of interest" description="Disordered" evidence="12">
    <location>
        <begin position="1"/>
        <end position="30"/>
    </location>
</feature>
<evidence type="ECO:0000256" key="1">
    <source>
        <dbReference type="ARBA" id="ARBA00004212"/>
    </source>
</evidence>
<evidence type="ECO:0000256" key="4">
    <source>
        <dbReference type="ARBA" id="ARBA00022729"/>
    </source>
</evidence>
<feature type="region of interest" description="Disordered" evidence="12">
    <location>
        <begin position="468"/>
        <end position="513"/>
    </location>
</feature>
<protein>
    <submittedName>
        <fullName evidence="17">LOW QUALITY PROTEIN: receptor-type tyrosine-protein phosphatase N2</fullName>
    </submittedName>
</protein>
<gene>
    <name evidence="17" type="primary">PTPRN2</name>
</gene>
<accession>A0A6P3GLK7</accession>
<dbReference type="SMART" id="SM00194">
    <property type="entry name" value="PTPc"/>
    <property type="match status" value="1"/>
</dbReference>
<evidence type="ECO:0000259" key="15">
    <source>
        <dbReference type="PROSITE" id="PS50056"/>
    </source>
</evidence>
<evidence type="ECO:0000256" key="9">
    <source>
        <dbReference type="ARBA" id="ARBA00023180"/>
    </source>
</evidence>
<feature type="compositionally biased region" description="Low complexity" evidence="12">
    <location>
        <begin position="480"/>
        <end position="490"/>
    </location>
</feature>
<evidence type="ECO:0000256" key="6">
    <source>
        <dbReference type="ARBA" id="ARBA00023018"/>
    </source>
</evidence>
<keyword evidence="3 13" id="KW-0812">Transmembrane</keyword>
<evidence type="ECO:0000256" key="12">
    <source>
        <dbReference type="SAM" id="MobiDB-lite"/>
    </source>
</evidence>
<dbReference type="SUPFAM" id="SSF52799">
    <property type="entry name" value="(Phosphotyrosine protein) phosphatases II"/>
    <property type="match status" value="1"/>
</dbReference>
<dbReference type="GO" id="GO:0035773">
    <property type="term" value="P:insulin secretion involved in cellular response to glucose stimulus"/>
    <property type="evidence" value="ECO:0007669"/>
    <property type="project" value="TreeGrafter"/>
</dbReference>
<feature type="region of interest" description="Disordered" evidence="12">
    <location>
        <begin position="209"/>
        <end position="276"/>
    </location>
</feature>
<dbReference type="SMART" id="SM00404">
    <property type="entry name" value="PTPc_motif"/>
    <property type="match status" value="1"/>
</dbReference>
<dbReference type="CTD" id="5799"/>
<name>A0A6P3GLK7_BISBB</name>
<evidence type="ECO:0000313" key="16">
    <source>
        <dbReference type="Proteomes" id="UP000515208"/>
    </source>
</evidence>
<keyword evidence="9" id="KW-0325">Glycoprotein</keyword>
<evidence type="ECO:0000256" key="3">
    <source>
        <dbReference type="ARBA" id="ARBA00022692"/>
    </source>
</evidence>
<dbReference type="Gene3D" id="3.30.70.2470">
    <property type="entry name" value="Protein-tyrosine phosphatase receptor IA-2 ectodomain"/>
    <property type="match status" value="1"/>
</dbReference>
<dbReference type="GeneID" id="104980584"/>
<dbReference type="GO" id="GO:0004725">
    <property type="term" value="F:protein tyrosine phosphatase activity"/>
    <property type="evidence" value="ECO:0007669"/>
    <property type="project" value="InterPro"/>
</dbReference>
<sequence length="807" mass="88773">MALVCARPALPQKPTRTPAAPPAPRHPAGFLQEPHAATLSTLSQACKPLLSEHLPFPLPWPPTLGYHFHSPISTRPFPGGSDGRVSPPLFTLAVTRLKEARVQMLLKDLQKRPAGVDGLSALDVDEVVRALAIAVPNVKEHRDSLALVSRPLSRHPCAMALTEGAPSLVCRGHRRWSSHRKSRLRDGDEGLYREVNRLGVQLGDLLQGPGSPFLPAAPHLTEPFKTESKKGDDAEASLSSEEEDAGVENVRSQTYSKELLQRPPQARPGPGTAPQEALHLGAGAQVPPGPGLRLQVQPPEEEYGYIVMENDSLSLDEGTQALEGVARLLEVPAGVFTDVEVEGPAVTFRVRANAQNVTAAAAAKAAADNRDKLQTMSGRSVLSDALRPHGLIKLLPHQAAREDSTKFVVLTLVSIVVIVGVLLASGVIYCLRHNSHYRLKEKLSGLVGDPGPDATDAYQELCRQRMAVRTTERPEAAHTSRVSSVSSQFSDGPMPSPSARSSTSSWSEEPVQPNMDISTGHMVLSYMEDHLKNKNRLEKEWEALCAYQAEPSSSLVAQREENLPKNRCPAVLTYDHSRIRLKSENSHSSSDYINASPIMDHDPRKPAYIATQGPLPSTVADFWQMVWESGCVVVVMLTPLAENGVRQCYRYWPDEGSSLYHIYEVHLVSEHIWCEDFLVRSFYLKNLQTSETRTVTQFHFLSWYDQGVPSSTRSLLDFRRKVNKCFRGRSCPIIVHCSDGAGRSGTYVLIDMVLNKMAKGAKEIDIAATLEHLRDQRPGMVQTKEQFEFALTAVAEEVNAILKAFPQ</sequence>
<keyword evidence="16" id="KW-1185">Reference proteome</keyword>
<dbReference type="GO" id="GO:0030141">
    <property type="term" value="C:secretory granule"/>
    <property type="evidence" value="ECO:0007669"/>
    <property type="project" value="InterPro"/>
</dbReference>
<keyword evidence="6" id="KW-0770">Synapse</keyword>